<accession>A0ABV9TGF2</accession>
<dbReference type="Proteomes" id="UP001595797">
    <property type="component" value="Unassembled WGS sequence"/>
</dbReference>
<name>A0ABV9TGF2_9MICC</name>
<organism evidence="2 3">
    <name type="scientific">Kocuria oceani</name>
    <dbReference type="NCBI Taxonomy" id="988827"/>
    <lineage>
        <taxon>Bacteria</taxon>
        <taxon>Bacillati</taxon>
        <taxon>Actinomycetota</taxon>
        <taxon>Actinomycetes</taxon>
        <taxon>Micrococcales</taxon>
        <taxon>Micrococcaceae</taxon>
        <taxon>Kocuria</taxon>
    </lineage>
</organism>
<evidence type="ECO:0000313" key="2">
    <source>
        <dbReference type="EMBL" id="MFC4903016.1"/>
    </source>
</evidence>
<dbReference type="RefSeq" id="WP_277549795.1">
    <property type="nucleotide sequence ID" value="NZ_JARAMH010000001.1"/>
</dbReference>
<dbReference type="EMBL" id="JBHSIW010000007">
    <property type="protein sequence ID" value="MFC4903016.1"/>
    <property type="molecule type" value="Genomic_DNA"/>
</dbReference>
<gene>
    <name evidence="2" type="ORF">ACFPCS_05485</name>
</gene>
<keyword evidence="3" id="KW-1185">Reference proteome</keyword>
<comment type="caution">
    <text evidence="2">The sequence shown here is derived from an EMBL/GenBank/DDBJ whole genome shotgun (WGS) entry which is preliminary data.</text>
</comment>
<evidence type="ECO:0000256" key="1">
    <source>
        <dbReference type="SAM" id="SignalP"/>
    </source>
</evidence>
<feature type="signal peptide" evidence="1">
    <location>
        <begin position="1"/>
        <end position="25"/>
    </location>
</feature>
<dbReference type="PROSITE" id="PS51257">
    <property type="entry name" value="PROKAR_LIPOPROTEIN"/>
    <property type="match status" value="1"/>
</dbReference>
<keyword evidence="1" id="KW-0732">Signal</keyword>
<evidence type="ECO:0000313" key="3">
    <source>
        <dbReference type="Proteomes" id="UP001595797"/>
    </source>
</evidence>
<sequence length="173" mass="18092">MRAHSTRTTRTLAAGLFAVAGLGLAGCGSEGPETGADVEDVTDGEVVESSAAATEDPGAMALAYEGDYNQDFYDEVTTYTGQQVTLSAEVSETISPDTFAIAGAVDPLLIVEEQEIPPLDDGQVVQVTGTVQEGFDVAGVEQELGVDLEDEAFTEFEGEPYIMATSGEVIDQE</sequence>
<reference evidence="3" key="1">
    <citation type="journal article" date="2019" name="Int. J. Syst. Evol. Microbiol.">
        <title>The Global Catalogue of Microorganisms (GCM) 10K type strain sequencing project: providing services to taxonomists for standard genome sequencing and annotation.</title>
        <authorList>
            <consortium name="The Broad Institute Genomics Platform"/>
            <consortium name="The Broad Institute Genome Sequencing Center for Infectious Disease"/>
            <person name="Wu L."/>
            <person name="Ma J."/>
        </authorList>
    </citation>
    <scope>NUCLEOTIDE SEQUENCE [LARGE SCALE GENOMIC DNA]</scope>
    <source>
        <strain evidence="3">CGMCC 4.6946</strain>
    </source>
</reference>
<protein>
    <recommendedName>
        <fullName evidence="4">Lipoprotein</fullName>
    </recommendedName>
</protein>
<proteinExistence type="predicted"/>
<evidence type="ECO:0008006" key="4">
    <source>
        <dbReference type="Google" id="ProtNLM"/>
    </source>
</evidence>
<feature type="chain" id="PRO_5047342839" description="Lipoprotein" evidence="1">
    <location>
        <begin position="26"/>
        <end position="173"/>
    </location>
</feature>